<gene>
    <name evidence="3" type="primary">LOC105043071</name>
</gene>
<evidence type="ECO:0000313" key="2">
    <source>
        <dbReference type="Proteomes" id="UP000504607"/>
    </source>
</evidence>
<name>A0A6I9R172_ELAGV</name>
<evidence type="ECO:0000313" key="3">
    <source>
        <dbReference type="RefSeq" id="XP_010918792.1"/>
    </source>
</evidence>
<feature type="compositionally biased region" description="Basic and acidic residues" evidence="1">
    <location>
        <begin position="51"/>
        <end position="60"/>
    </location>
</feature>
<dbReference type="AlphaFoldDB" id="A0A6I9R172"/>
<organism evidence="2 3">
    <name type="scientific">Elaeis guineensis var. tenera</name>
    <name type="common">Oil palm</name>
    <dbReference type="NCBI Taxonomy" id="51953"/>
    <lineage>
        <taxon>Eukaryota</taxon>
        <taxon>Viridiplantae</taxon>
        <taxon>Streptophyta</taxon>
        <taxon>Embryophyta</taxon>
        <taxon>Tracheophyta</taxon>
        <taxon>Spermatophyta</taxon>
        <taxon>Magnoliopsida</taxon>
        <taxon>Liliopsida</taxon>
        <taxon>Arecaceae</taxon>
        <taxon>Arecoideae</taxon>
        <taxon>Cocoseae</taxon>
        <taxon>Elaeidinae</taxon>
        <taxon>Elaeis</taxon>
    </lineage>
</organism>
<dbReference type="RefSeq" id="XP_010918792.1">
    <property type="nucleotide sequence ID" value="XM_010920490.3"/>
</dbReference>
<sequence length="93" mass="10961">MDCLPDSDWDLDYYSRLIDEAAPTDFFLNDSPSAGLEIESSFTEATTQANEFRKRERDEPCVSQGSKACREKMRRDRMNKRRRNMNLGKRNLY</sequence>
<dbReference type="InterPro" id="IPR044818">
    <property type="entry name" value="ILR3-like"/>
</dbReference>
<proteinExistence type="predicted"/>
<dbReference type="GO" id="GO:0046983">
    <property type="term" value="F:protein dimerization activity"/>
    <property type="evidence" value="ECO:0007669"/>
    <property type="project" value="InterPro"/>
</dbReference>
<keyword evidence="2" id="KW-1185">Reference proteome</keyword>
<reference evidence="3" key="1">
    <citation type="submission" date="2025-08" db="UniProtKB">
        <authorList>
            <consortium name="RefSeq"/>
        </authorList>
    </citation>
    <scope>IDENTIFICATION</scope>
</reference>
<dbReference type="GO" id="GO:0003700">
    <property type="term" value="F:DNA-binding transcription factor activity"/>
    <property type="evidence" value="ECO:0007669"/>
    <property type="project" value="InterPro"/>
</dbReference>
<dbReference type="PANTHER" id="PTHR46133:SF15">
    <property type="entry name" value="BHLH TRANSCRIPTION FACTOR"/>
    <property type="match status" value="1"/>
</dbReference>
<dbReference type="PANTHER" id="PTHR46133">
    <property type="entry name" value="BHLH TRANSCRIPTION FACTOR"/>
    <property type="match status" value="1"/>
</dbReference>
<dbReference type="GO" id="GO:0006879">
    <property type="term" value="P:intracellular iron ion homeostasis"/>
    <property type="evidence" value="ECO:0007669"/>
    <property type="project" value="InterPro"/>
</dbReference>
<dbReference type="Proteomes" id="UP000504607">
    <property type="component" value="Chromosome 4"/>
</dbReference>
<protein>
    <submittedName>
        <fullName evidence="3">Uncharacterized protein LOC105043071 isoform X3</fullName>
    </submittedName>
</protein>
<accession>A0A6I9R172</accession>
<dbReference type="OrthoDB" id="515493at2759"/>
<evidence type="ECO:0000256" key="1">
    <source>
        <dbReference type="SAM" id="MobiDB-lite"/>
    </source>
</evidence>
<feature type="region of interest" description="Disordered" evidence="1">
    <location>
        <begin position="47"/>
        <end position="93"/>
    </location>
</feature>